<dbReference type="EC" id="2.1.1.182" evidence="7"/>
<keyword evidence="12" id="KW-1185">Reference proteome</keyword>
<feature type="binding site" evidence="7 8">
    <location>
        <position position="97"/>
    </location>
    <ligand>
        <name>S-adenosyl-L-methionine</name>
        <dbReference type="ChEBI" id="CHEBI:59789"/>
    </ligand>
</feature>
<dbReference type="HOGENOM" id="CLU_041220_0_1_7"/>
<evidence type="ECO:0000256" key="9">
    <source>
        <dbReference type="SAM" id="MobiDB-lite"/>
    </source>
</evidence>
<dbReference type="GO" id="GO:0005829">
    <property type="term" value="C:cytosol"/>
    <property type="evidence" value="ECO:0007669"/>
    <property type="project" value="TreeGrafter"/>
</dbReference>
<feature type="binding site" evidence="7 8">
    <location>
        <position position="54"/>
    </location>
    <ligand>
        <name>S-adenosyl-L-methionine</name>
        <dbReference type="ChEBI" id="CHEBI:59789"/>
    </ligand>
</feature>
<dbReference type="InterPro" id="IPR029063">
    <property type="entry name" value="SAM-dependent_MTases_sf"/>
</dbReference>
<keyword evidence="3 7" id="KW-0489">Methyltransferase</keyword>
<evidence type="ECO:0000256" key="3">
    <source>
        <dbReference type="ARBA" id="ARBA00022603"/>
    </source>
</evidence>
<dbReference type="PANTHER" id="PTHR11727">
    <property type="entry name" value="DIMETHYLADENOSINE TRANSFERASE"/>
    <property type="match status" value="1"/>
</dbReference>
<comment type="catalytic activity">
    <reaction evidence="7">
        <text>adenosine(1518)/adenosine(1519) in 16S rRNA + 4 S-adenosyl-L-methionine = N(6)-dimethyladenosine(1518)/N(6)-dimethyladenosine(1519) in 16S rRNA + 4 S-adenosyl-L-homocysteine + 4 H(+)</text>
        <dbReference type="Rhea" id="RHEA:19609"/>
        <dbReference type="Rhea" id="RHEA-COMP:10232"/>
        <dbReference type="Rhea" id="RHEA-COMP:10233"/>
        <dbReference type="ChEBI" id="CHEBI:15378"/>
        <dbReference type="ChEBI" id="CHEBI:57856"/>
        <dbReference type="ChEBI" id="CHEBI:59789"/>
        <dbReference type="ChEBI" id="CHEBI:74411"/>
        <dbReference type="ChEBI" id="CHEBI:74493"/>
        <dbReference type="EC" id="2.1.1.182"/>
    </reaction>
</comment>
<evidence type="ECO:0000256" key="7">
    <source>
        <dbReference type="HAMAP-Rule" id="MF_00607"/>
    </source>
</evidence>
<evidence type="ECO:0000313" key="12">
    <source>
        <dbReference type="Proteomes" id="UP000001052"/>
    </source>
</evidence>
<keyword evidence="5 7" id="KW-0949">S-adenosyl-L-methionine</keyword>
<organism evidence="11 12">
    <name type="scientific">Desulfohalobium retbaense (strain ATCC 49708 / DSM 5692 / JCM 16813 / HR100)</name>
    <dbReference type="NCBI Taxonomy" id="485915"/>
    <lineage>
        <taxon>Bacteria</taxon>
        <taxon>Pseudomonadati</taxon>
        <taxon>Thermodesulfobacteriota</taxon>
        <taxon>Desulfovibrionia</taxon>
        <taxon>Desulfovibrionales</taxon>
        <taxon>Desulfohalobiaceae</taxon>
        <taxon>Desulfohalobium</taxon>
    </lineage>
</organism>
<dbReference type="InterPro" id="IPR020596">
    <property type="entry name" value="rRNA_Ade_Mease_Trfase_CS"/>
</dbReference>
<dbReference type="eggNOG" id="COG0030">
    <property type="taxonomic scope" value="Bacteria"/>
</dbReference>
<dbReference type="KEGG" id="drt:Dret_1901"/>
<evidence type="ECO:0000256" key="4">
    <source>
        <dbReference type="ARBA" id="ARBA00022679"/>
    </source>
</evidence>
<feature type="binding site" evidence="7 8">
    <location>
        <position position="115"/>
    </location>
    <ligand>
        <name>S-adenosyl-L-methionine</name>
        <dbReference type="ChEBI" id="CHEBI:59789"/>
    </ligand>
</feature>
<feature type="domain" description="Ribosomal RNA adenine methylase transferase N-terminal" evidence="10">
    <location>
        <begin position="34"/>
        <end position="200"/>
    </location>
</feature>
<dbReference type="Gene3D" id="1.10.8.100">
    <property type="entry name" value="Ribosomal RNA adenine dimethylase-like, domain 2"/>
    <property type="match status" value="1"/>
</dbReference>
<reference evidence="11 12" key="2">
    <citation type="journal article" date="2010" name="Stand. Genomic Sci.">
        <title>Complete genome sequence of Desulfohalobium retbaense type strain (HR(100)).</title>
        <authorList>
            <person name="Spring S."/>
            <person name="Nolan M."/>
            <person name="Lapidus A."/>
            <person name="Glavina Del Rio T."/>
            <person name="Copeland A."/>
            <person name="Tice H."/>
            <person name="Cheng J.F."/>
            <person name="Lucas S."/>
            <person name="Land M."/>
            <person name="Chen F."/>
            <person name="Bruce D."/>
            <person name="Goodwin L."/>
            <person name="Pitluck S."/>
            <person name="Ivanova N."/>
            <person name="Mavromatis K."/>
            <person name="Mikhailova N."/>
            <person name="Pati A."/>
            <person name="Chen A."/>
            <person name="Palaniappan K."/>
            <person name="Hauser L."/>
            <person name="Chang Y.J."/>
            <person name="Jeffries C.D."/>
            <person name="Munk C."/>
            <person name="Kiss H."/>
            <person name="Chain P."/>
            <person name="Han C."/>
            <person name="Brettin T."/>
            <person name="Detter J.C."/>
            <person name="Schuler E."/>
            <person name="Goker M."/>
            <person name="Rohde M."/>
            <person name="Bristow J."/>
            <person name="Eisen J.A."/>
            <person name="Markowitz V."/>
            <person name="Hugenholtz P."/>
            <person name="Kyrpides N.C."/>
            <person name="Klenk H.P."/>
        </authorList>
    </citation>
    <scope>NUCLEOTIDE SEQUENCE [LARGE SCALE GENOMIC DNA]</scope>
    <source>
        <strain evidence="11 12">DSM 5692</strain>
    </source>
</reference>
<dbReference type="Pfam" id="PF00398">
    <property type="entry name" value="RrnaAD"/>
    <property type="match status" value="1"/>
</dbReference>
<dbReference type="GO" id="GO:0052908">
    <property type="term" value="F:16S rRNA (adenine(1518)-N(6)/adenine(1519)-N(6))-dimethyltransferase activity"/>
    <property type="evidence" value="ECO:0007669"/>
    <property type="project" value="UniProtKB-EC"/>
</dbReference>
<feature type="binding site" evidence="7 8">
    <location>
        <position position="29"/>
    </location>
    <ligand>
        <name>S-adenosyl-L-methionine</name>
        <dbReference type="ChEBI" id="CHEBI:59789"/>
    </ligand>
</feature>
<keyword evidence="4 7" id="KW-0808">Transferase</keyword>
<dbReference type="GO" id="GO:0003723">
    <property type="term" value="F:RNA binding"/>
    <property type="evidence" value="ECO:0007669"/>
    <property type="project" value="UniProtKB-UniRule"/>
</dbReference>
<evidence type="ECO:0000256" key="5">
    <source>
        <dbReference type="ARBA" id="ARBA00022691"/>
    </source>
</evidence>
<dbReference type="SMART" id="SM00650">
    <property type="entry name" value="rADc"/>
    <property type="match status" value="1"/>
</dbReference>
<evidence type="ECO:0000256" key="8">
    <source>
        <dbReference type="PROSITE-ProRule" id="PRU01026"/>
    </source>
</evidence>
<proteinExistence type="inferred from homology"/>
<dbReference type="PROSITE" id="PS01131">
    <property type="entry name" value="RRNA_A_DIMETH"/>
    <property type="match status" value="1"/>
</dbReference>
<evidence type="ECO:0000259" key="10">
    <source>
        <dbReference type="SMART" id="SM00650"/>
    </source>
</evidence>
<evidence type="ECO:0000256" key="1">
    <source>
        <dbReference type="ARBA" id="ARBA00022490"/>
    </source>
</evidence>
<dbReference type="Gene3D" id="3.40.50.150">
    <property type="entry name" value="Vaccinia Virus protein VP39"/>
    <property type="match status" value="1"/>
</dbReference>
<dbReference type="SUPFAM" id="SSF53335">
    <property type="entry name" value="S-adenosyl-L-methionine-dependent methyltransferases"/>
    <property type="match status" value="1"/>
</dbReference>
<comment type="similarity">
    <text evidence="7">Belongs to the class I-like SAM-binding methyltransferase superfamily. rRNA adenine N(6)-methyltransferase family. RsmA subfamily.</text>
</comment>
<evidence type="ECO:0000256" key="6">
    <source>
        <dbReference type="ARBA" id="ARBA00022884"/>
    </source>
</evidence>
<accession>C8X4G2</accession>
<feature type="binding site" evidence="7 8">
    <location>
        <position position="27"/>
    </location>
    <ligand>
        <name>S-adenosyl-L-methionine</name>
        <dbReference type="ChEBI" id="CHEBI:59789"/>
    </ligand>
</feature>
<dbReference type="HAMAP" id="MF_00607">
    <property type="entry name" value="16SrRNA_methyltr_A"/>
    <property type="match status" value="1"/>
</dbReference>
<dbReference type="PROSITE" id="PS51689">
    <property type="entry name" value="SAM_RNA_A_N6_MT"/>
    <property type="match status" value="1"/>
</dbReference>
<dbReference type="AlphaFoldDB" id="C8X4G2"/>
<dbReference type="InterPro" id="IPR020598">
    <property type="entry name" value="rRNA_Ade_methylase_Trfase_N"/>
</dbReference>
<dbReference type="InterPro" id="IPR023165">
    <property type="entry name" value="rRNA_Ade_diMease-like_C"/>
</dbReference>
<sequence length="272" mass="29865">MSTAPSTGDQPPNADDLPRAKRSLGQNFLVDPNTIRAIIGALRASPGDRVFEIGPGRGALTEEMLGQGLEVSVLEKDRVLARYLADRHPQLRVIVGDAMQFAWEGIRGDWRVIGNLPYNVASPIIWDLVARTPAARRMVFTVQKEVAQRLCAAPGSRAYGALSVWVQTFAGVHYERTLGGNVFRPRPKVDSAVVSLDPAGRSLSQAQQEALGQVLRVCFQKRRKQLGSILKSVWSPELEAWLEAQGLDRRVRPEALSPEAFLELARLVGGKI</sequence>
<dbReference type="EMBL" id="CP001734">
    <property type="protein sequence ID" value="ACV69185.1"/>
    <property type="molecule type" value="Genomic_DNA"/>
</dbReference>
<comment type="subcellular location">
    <subcellularLocation>
        <location evidence="7">Cytoplasm</location>
    </subcellularLocation>
</comment>
<dbReference type="PANTHER" id="PTHR11727:SF7">
    <property type="entry name" value="DIMETHYLADENOSINE TRANSFERASE-RELATED"/>
    <property type="match status" value="1"/>
</dbReference>
<keyword evidence="1 7" id="KW-0963">Cytoplasm</keyword>
<dbReference type="RefSeq" id="WP_015752328.1">
    <property type="nucleotide sequence ID" value="NC_013223.1"/>
</dbReference>
<feature type="compositionally biased region" description="Polar residues" evidence="9">
    <location>
        <begin position="1"/>
        <end position="10"/>
    </location>
</feature>
<dbReference type="InterPro" id="IPR001737">
    <property type="entry name" value="KsgA/Erm"/>
</dbReference>
<evidence type="ECO:0000256" key="2">
    <source>
        <dbReference type="ARBA" id="ARBA00022552"/>
    </source>
</evidence>
<comment type="function">
    <text evidence="7">Specifically dimethylates two adjacent adenosines (A1518 and A1519) in the loop of a conserved hairpin near the 3'-end of 16S rRNA in the 30S particle. May play a critical role in biogenesis of 30S subunits.</text>
</comment>
<evidence type="ECO:0000313" key="11">
    <source>
        <dbReference type="EMBL" id="ACV69185.1"/>
    </source>
</evidence>
<reference evidence="12" key="1">
    <citation type="submission" date="2009-09" db="EMBL/GenBank/DDBJ databases">
        <title>The complete chromosome of Desulfohalobium retbaense DSM 5692.</title>
        <authorList>
            <consortium name="US DOE Joint Genome Institute (JGI-PGF)"/>
            <person name="Lucas S."/>
            <person name="Copeland A."/>
            <person name="Lapidus A."/>
            <person name="Glavina del Rio T."/>
            <person name="Dalin E."/>
            <person name="Tice H."/>
            <person name="Bruce D."/>
            <person name="Goodwin L."/>
            <person name="Pitluck S."/>
            <person name="Kyrpides N."/>
            <person name="Mavromatis K."/>
            <person name="Ivanova N."/>
            <person name="Mikhailova N."/>
            <person name="Munk A.C."/>
            <person name="Brettin T."/>
            <person name="Detter J.C."/>
            <person name="Han C."/>
            <person name="Tapia R."/>
            <person name="Larimer F."/>
            <person name="Land M."/>
            <person name="Hauser L."/>
            <person name="Markowitz V."/>
            <person name="Cheng J.-F."/>
            <person name="Hugenholtz P."/>
            <person name="Woyke T."/>
            <person name="Wu D."/>
            <person name="Spring S."/>
            <person name="Klenk H.-P."/>
            <person name="Eisen J.A."/>
        </authorList>
    </citation>
    <scope>NUCLEOTIDE SEQUENCE [LARGE SCALE GENOMIC DNA]</scope>
    <source>
        <strain evidence="12">DSM 5692</strain>
    </source>
</reference>
<feature type="region of interest" description="Disordered" evidence="9">
    <location>
        <begin position="1"/>
        <end position="20"/>
    </location>
</feature>
<feature type="binding site" evidence="7 8">
    <location>
        <position position="75"/>
    </location>
    <ligand>
        <name>S-adenosyl-L-methionine</name>
        <dbReference type="ChEBI" id="CHEBI:59789"/>
    </ligand>
</feature>
<dbReference type="STRING" id="485915.Dret_1901"/>
<gene>
    <name evidence="7" type="primary">rsmA</name>
    <name evidence="7" type="synonym">ksgA</name>
    <name evidence="11" type="ordered locus">Dret_1901</name>
</gene>
<protein>
    <recommendedName>
        <fullName evidence="7">Ribosomal RNA small subunit methyltransferase A</fullName>
        <ecNumber evidence="7">2.1.1.182</ecNumber>
    </recommendedName>
    <alternativeName>
        <fullName evidence="7">16S rRNA (adenine(1518)-N(6)/adenine(1519)-N(6))-dimethyltransferase</fullName>
    </alternativeName>
    <alternativeName>
        <fullName evidence="7">16S rRNA dimethyladenosine transferase</fullName>
    </alternativeName>
    <alternativeName>
        <fullName evidence="7">16S rRNA dimethylase</fullName>
    </alternativeName>
    <alternativeName>
        <fullName evidence="7">S-adenosylmethionine-6-N', N'-adenosyl(rRNA) dimethyltransferase</fullName>
    </alternativeName>
</protein>
<keyword evidence="6 7" id="KW-0694">RNA-binding</keyword>
<name>C8X4G2_DESRD</name>
<dbReference type="Proteomes" id="UP000001052">
    <property type="component" value="Chromosome"/>
</dbReference>
<dbReference type="InterPro" id="IPR011530">
    <property type="entry name" value="rRNA_adenine_dimethylase"/>
</dbReference>
<keyword evidence="2 7" id="KW-0698">rRNA processing</keyword>
<dbReference type="NCBIfam" id="TIGR00755">
    <property type="entry name" value="ksgA"/>
    <property type="match status" value="1"/>
</dbReference>